<dbReference type="AlphaFoldDB" id="A0A382QNW6"/>
<organism evidence="1">
    <name type="scientific">marine metagenome</name>
    <dbReference type="NCBI Taxonomy" id="408172"/>
    <lineage>
        <taxon>unclassified sequences</taxon>
        <taxon>metagenomes</taxon>
        <taxon>ecological metagenomes</taxon>
    </lineage>
</organism>
<reference evidence="1" key="1">
    <citation type="submission" date="2018-05" db="EMBL/GenBank/DDBJ databases">
        <authorList>
            <person name="Lanie J.A."/>
            <person name="Ng W.-L."/>
            <person name="Kazmierczak K.M."/>
            <person name="Andrzejewski T.M."/>
            <person name="Davidsen T.M."/>
            <person name="Wayne K.J."/>
            <person name="Tettelin H."/>
            <person name="Glass J.I."/>
            <person name="Rusch D."/>
            <person name="Podicherti R."/>
            <person name="Tsui H.-C.T."/>
            <person name="Winkler M.E."/>
        </authorList>
    </citation>
    <scope>NUCLEOTIDE SEQUENCE</scope>
</reference>
<name>A0A382QNW6_9ZZZZ</name>
<proteinExistence type="predicted"/>
<protein>
    <submittedName>
        <fullName evidence="1">Uncharacterized protein</fullName>
    </submittedName>
</protein>
<dbReference type="EMBL" id="UINC01115538">
    <property type="protein sequence ID" value="SVC86638.1"/>
    <property type="molecule type" value="Genomic_DNA"/>
</dbReference>
<feature type="non-terminal residue" evidence="1">
    <location>
        <position position="29"/>
    </location>
</feature>
<evidence type="ECO:0000313" key="1">
    <source>
        <dbReference type="EMBL" id="SVC86638.1"/>
    </source>
</evidence>
<gene>
    <name evidence="1" type="ORF">METZ01_LOCUS339492</name>
</gene>
<sequence length="29" mass="3491">MIVTQRFLLKLLTIDDVNQNYLSWLNPEI</sequence>
<accession>A0A382QNW6</accession>